<dbReference type="GO" id="GO:0008677">
    <property type="term" value="F:2-dehydropantoate 2-reductase activity"/>
    <property type="evidence" value="ECO:0007669"/>
    <property type="project" value="TreeGrafter"/>
</dbReference>
<dbReference type="PANTHER" id="PTHR43765">
    <property type="entry name" value="2-DEHYDROPANTOATE 2-REDUCTASE-RELATED"/>
    <property type="match status" value="1"/>
</dbReference>
<dbReference type="EMBL" id="JANBVO010000003">
    <property type="protein sequence ID" value="KAJ9155646.1"/>
    <property type="molecule type" value="Genomic_DNA"/>
</dbReference>
<dbReference type="InterPro" id="IPR050838">
    <property type="entry name" value="Ketopantoate_reductase"/>
</dbReference>
<dbReference type="GO" id="GO:0005739">
    <property type="term" value="C:mitochondrion"/>
    <property type="evidence" value="ECO:0007669"/>
    <property type="project" value="TreeGrafter"/>
</dbReference>
<dbReference type="InterPro" id="IPR013752">
    <property type="entry name" value="KPA_reductase"/>
</dbReference>
<feature type="domain" description="Ketopantoate reductase C-terminal" evidence="5">
    <location>
        <begin position="174"/>
        <end position="306"/>
    </location>
</feature>
<proteinExistence type="inferred from homology"/>
<evidence type="ECO:0000259" key="4">
    <source>
        <dbReference type="Pfam" id="PF02558"/>
    </source>
</evidence>
<name>A0AA38VP23_9PEZI</name>
<dbReference type="SUPFAM" id="SSF48179">
    <property type="entry name" value="6-phosphogluconate dehydrogenase C-terminal domain-like"/>
    <property type="match status" value="1"/>
</dbReference>
<dbReference type="Gene3D" id="1.10.1040.10">
    <property type="entry name" value="N-(1-d-carboxylethyl)-l-norvaline Dehydrogenase, domain 2"/>
    <property type="match status" value="1"/>
</dbReference>
<comment type="caution">
    <text evidence="6">The sequence shown here is derived from an EMBL/GenBank/DDBJ whole genome shotgun (WGS) entry which is preliminary data.</text>
</comment>
<organism evidence="6 7">
    <name type="scientific">Pleurostoma richardsiae</name>
    <dbReference type="NCBI Taxonomy" id="41990"/>
    <lineage>
        <taxon>Eukaryota</taxon>
        <taxon>Fungi</taxon>
        <taxon>Dikarya</taxon>
        <taxon>Ascomycota</taxon>
        <taxon>Pezizomycotina</taxon>
        <taxon>Sordariomycetes</taxon>
        <taxon>Sordariomycetidae</taxon>
        <taxon>Calosphaeriales</taxon>
        <taxon>Pleurostomataceae</taxon>
        <taxon>Pleurostoma</taxon>
    </lineage>
</organism>
<evidence type="ECO:0000256" key="1">
    <source>
        <dbReference type="ARBA" id="ARBA00007870"/>
    </source>
</evidence>
<protein>
    <recommendedName>
        <fullName evidence="8">Ketopantoate reductase C-terminal domain-containing protein</fullName>
    </recommendedName>
</protein>
<dbReference type="Pfam" id="PF08546">
    <property type="entry name" value="ApbA_C"/>
    <property type="match status" value="1"/>
</dbReference>
<keyword evidence="7" id="KW-1185">Reference proteome</keyword>
<dbReference type="InterPro" id="IPR013328">
    <property type="entry name" value="6PGD_dom2"/>
</dbReference>
<evidence type="ECO:0000313" key="7">
    <source>
        <dbReference type="Proteomes" id="UP001174694"/>
    </source>
</evidence>
<evidence type="ECO:0000256" key="3">
    <source>
        <dbReference type="ARBA" id="ARBA00023002"/>
    </source>
</evidence>
<evidence type="ECO:0000256" key="2">
    <source>
        <dbReference type="ARBA" id="ARBA00022857"/>
    </source>
</evidence>
<comment type="similarity">
    <text evidence="1">Belongs to the ketopantoate reductase family.</text>
</comment>
<dbReference type="AlphaFoldDB" id="A0AA38VP23"/>
<dbReference type="Proteomes" id="UP001174694">
    <property type="component" value="Unassembled WGS sequence"/>
</dbReference>
<evidence type="ECO:0008006" key="8">
    <source>
        <dbReference type="Google" id="ProtNLM"/>
    </source>
</evidence>
<evidence type="ECO:0000313" key="6">
    <source>
        <dbReference type="EMBL" id="KAJ9155646.1"/>
    </source>
</evidence>
<dbReference type="GO" id="GO:0050661">
    <property type="term" value="F:NADP binding"/>
    <property type="evidence" value="ECO:0007669"/>
    <property type="project" value="TreeGrafter"/>
</dbReference>
<gene>
    <name evidence="6" type="ORF">NKR23_g1837</name>
</gene>
<feature type="domain" description="Ketopantoate reductase N-terminal" evidence="4">
    <location>
        <begin position="36"/>
        <end position="106"/>
    </location>
</feature>
<keyword evidence="3" id="KW-0560">Oxidoreductase</keyword>
<reference evidence="6" key="1">
    <citation type="submission" date="2022-07" db="EMBL/GenBank/DDBJ databases">
        <title>Fungi with potential for degradation of polypropylene.</title>
        <authorList>
            <person name="Gostincar C."/>
        </authorList>
    </citation>
    <scope>NUCLEOTIDE SEQUENCE</scope>
    <source>
        <strain evidence="6">EXF-13308</strain>
    </source>
</reference>
<accession>A0AA38VP23</accession>
<dbReference type="InterPro" id="IPR008927">
    <property type="entry name" value="6-PGluconate_DH-like_C_sf"/>
</dbReference>
<dbReference type="PANTHER" id="PTHR43765:SF2">
    <property type="entry name" value="2-DEHYDROPANTOATE 2-REDUCTASE"/>
    <property type="match status" value="1"/>
</dbReference>
<keyword evidence="2" id="KW-0521">NADP</keyword>
<dbReference type="InterPro" id="IPR013332">
    <property type="entry name" value="KPR_N"/>
</dbReference>
<dbReference type="Pfam" id="PF02558">
    <property type="entry name" value="ApbA"/>
    <property type="match status" value="1"/>
</dbReference>
<sequence length="324" mass="36710">MRAWRKEGERLAVCRSSEWNTCDHAVAEWVGKQGWKPKMEHINHLVVSLPSVAAIKAIASIRHRLDHRTTICLLQDGLGLIEAINTWCFPDPRTRPTYILGHMTHSLGYHTGYHHAALLLKPRKLYLHAVGRNSNWPSRVKYHPPIERQKRATDFLRIMTTAPGLNAEGSTLQNFLLKKLPTIVAKSAVDPVTVVLECSFAEVLESPYGMRLVNQLLDEIYSVIMSLPELPNASKLVKNISRKKLWGDVQGRLRAKGNSQGYMLNSIRKGEMVDIPFLNGWFVKKGEETGIKCPANRMVIDMVKAKRRKYAADQQAGDVQFEEL</sequence>
<evidence type="ECO:0000259" key="5">
    <source>
        <dbReference type="Pfam" id="PF08546"/>
    </source>
</evidence>